<keyword evidence="10 14" id="KW-0456">Lyase</keyword>
<proteinExistence type="inferred from homology"/>
<evidence type="ECO:0000256" key="3">
    <source>
        <dbReference type="ARBA" id="ARBA00004714"/>
    </source>
</evidence>
<evidence type="ECO:0000256" key="11">
    <source>
        <dbReference type="ARBA" id="ARBA00031804"/>
    </source>
</evidence>
<dbReference type="CDD" id="cd00947">
    <property type="entry name" value="TBP_aldolase_IIB"/>
    <property type="match status" value="1"/>
</dbReference>
<comment type="catalytic activity">
    <reaction evidence="1">
        <text>beta-D-fructose 1,6-bisphosphate = D-glyceraldehyde 3-phosphate + dihydroxyacetone phosphate</text>
        <dbReference type="Rhea" id="RHEA:14729"/>
        <dbReference type="ChEBI" id="CHEBI:32966"/>
        <dbReference type="ChEBI" id="CHEBI:57642"/>
        <dbReference type="ChEBI" id="CHEBI:59776"/>
        <dbReference type="EC" id="4.1.2.13"/>
    </reaction>
</comment>
<dbReference type="PROSITE" id="PS00602">
    <property type="entry name" value="ALDOLASE_CLASS_II_1"/>
    <property type="match status" value="1"/>
</dbReference>
<dbReference type="InterPro" id="IPR000771">
    <property type="entry name" value="FBA_II"/>
</dbReference>
<accession>A0A0S2W478</accession>
<protein>
    <recommendedName>
        <fullName evidence="6">Fructose-bisphosphate aldolase</fullName>
        <ecNumber evidence="5">4.1.2.13</ecNumber>
    </recommendedName>
    <alternativeName>
        <fullName evidence="11">Fructose-1,6-bisphosphate aldolase</fullName>
    </alternativeName>
</protein>
<evidence type="ECO:0000256" key="4">
    <source>
        <dbReference type="ARBA" id="ARBA00005812"/>
    </source>
</evidence>
<keyword evidence="8 13" id="KW-0862">Zinc</keyword>
<dbReference type="GO" id="GO:0004332">
    <property type="term" value="F:fructose-bisphosphate aldolase activity"/>
    <property type="evidence" value="ECO:0007669"/>
    <property type="project" value="UniProtKB-EC"/>
</dbReference>
<evidence type="ECO:0000256" key="8">
    <source>
        <dbReference type="ARBA" id="ARBA00022833"/>
    </source>
</evidence>
<dbReference type="Proteomes" id="UP000245778">
    <property type="component" value="Unassembled WGS sequence"/>
</dbReference>
<dbReference type="InterPro" id="IPR050246">
    <property type="entry name" value="Class_II_FBP_aldolase"/>
</dbReference>
<dbReference type="AlphaFoldDB" id="A0A0S2W478"/>
<reference evidence="14 16" key="1">
    <citation type="journal article" date="2015" name="Nat. Commun.">
        <title>Production of butyrate from lysine and the Amadori product fructoselysine by a human gut commensal.</title>
        <authorList>
            <person name="Bui T.P."/>
            <person name="Ritari J."/>
            <person name="Boeren S."/>
            <person name="de Waard P."/>
            <person name="Plugge C.M."/>
            <person name="de Vos W.M."/>
        </authorList>
    </citation>
    <scope>NUCLEOTIDE SEQUENCE [LARGE SCALE GENOMIC DNA]</scope>
    <source>
        <strain evidence="14 16">AF211</strain>
    </source>
</reference>
<dbReference type="RefSeq" id="WP_058117798.1">
    <property type="nucleotide sequence ID" value="NZ_CALICV010000146.1"/>
</dbReference>
<sequence length="311" mass="33807">MPLVTSKEMFEKAYQGGYAIGAFNVNNMEIVQGITEAAKDLNAPLILQVSKGARAYANHTYLIHLVQAAVEETGLPIVLHLDHGDSYELCKSCIDGGFTSVMIDASSKPFAENIEITKQVVAYAHDHGVVVEAELGTLAGVEDEVKVNAEDSSYTRPEEVEEFVTKTGCDSLAIAIGTSHGAYKFKPGTKPQLRFDILEEVSKRLPGFPIVLHGSSSVPQEYVKMVNENGGNMPGAIGVPEDQLRKAASMAVCKINIDSDLRLAMTGTIRKYFNDHPADFDPRQYLKPARENIKKLVAHKIVDVLGCDGKA</sequence>
<dbReference type="FunFam" id="3.20.20.70:FF:000111">
    <property type="entry name" value="Fructose-1,6-bisphosphate aldolase"/>
    <property type="match status" value="1"/>
</dbReference>
<evidence type="ECO:0000313" key="17">
    <source>
        <dbReference type="Proteomes" id="UP000245778"/>
    </source>
</evidence>
<comment type="function">
    <text evidence="2">Catalyzes the aldol condensation of dihydroxyacetone phosphate (DHAP or glycerone-phosphate) with glyceraldehyde 3-phosphate (G3P) to form fructose 1,6-bisphosphate (FBP) in gluconeogenesis and the reverse reaction in glycolysis.</text>
</comment>
<dbReference type="OrthoDB" id="9803995at2"/>
<dbReference type="NCBIfam" id="TIGR01859">
    <property type="entry name" value="fruc_bis_ald"/>
    <property type="match status" value="1"/>
</dbReference>
<dbReference type="EMBL" id="QEKK01000004">
    <property type="protein sequence ID" value="PVY58645.1"/>
    <property type="molecule type" value="Genomic_DNA"/>
</dbReference>
<dbReference type="PATRIC" id="fig|1297617.4.peg.1865"/>
<organism evidence="14 16">
    <name type="scientific">Intestinimonas butyriciproducens</name>
    <dbReference type="NCBI Taxonomy" id="1297617"/>
    <lineage>
        <taxon>Bacteria</taxon>
        <taxon>Bacillati</taxon>
        <taxon>Bacillota</taxon>
        <taxon>Clostridia</taxon>
        <taxon>Eubacteriales</taxon>
        <taxon>Intestinimonas</taxon>
    </lineage>
</organism>
<dbReference type="InterPro" id="IPR013785">
    <property type="entry name" value="Aldolase_TIM"/>
</dbReference>
<comment type="pathway">
    <text evidence="3">Carbohydrate degradation; glycolysis; D-glyceraldehyde 3-phosphate and glycerone phosphate from D-glucose: step 4/4.</text>
</comment>
<comment type="cofactor">
    <cofactor evidence="13">
        <name>Zn(2+)</name>
        <dbReference type="ChEBI" id="CHEBI:29105"/>
    </cofactor>
    <text evidence="13">Binds 2 Zn(2+) ions per subunit. One is catalytic and the other provides a structural contribution.</text>
</comment>
<dbReference type="KEGG" id="ibu:IB211_01811c"/>
<evidence type="ECO:0000313" key="16">
    <source>
        <dbReference type="Proteomes" id="UP000064844"/>
    </source>
</evidence>
<dbReference type="NCBIfam" id="TIGR00167">
    <property type="entry name" value="cbbA"/>
    <property type="match status" value="1"/>
</dbReference>
<dbReference type="Gene3D" id="3.20.20.70">
    <property type="entry name" value="Aldolase class I"/>
    <property type="match status" value="1"/>
</dbReference>
<dbReference type="GO" id="GO:0006096">
    <property type="term" value="P:glycolytic process"/>
    <property type="evidence" value="ECO:0007669"/>
    <property type="project" value="UniProtKB-KW"/>
</dbReference>
<feature type="binding site" evidence="13">
    <location>
        <position position="134"/>
    </location>
    <ligand>
        <name>Zn(2+)</name>
        <dbReference type="ChEBI" id="CHEBI:29105"/>
        <label>2</label>
    </ligand>
</feature>
<dbReference type="GO" id="GO:0008270">
    <property type="term" value="F:zinc ion binding"/>
    <property type="evidence" value="ECO:0007669"/>
    <property type="project" value="InterPro"/>
</dbReference>
<evidence type="ECO:0000256" key="1">
    <source>
        <dbReference type="ARBA" id="ARBA00000441"/>
    </source>
</evidence>
<dbReference type="PANTHER" id="PTHR30304">
    <property type="entry name" value="D-TAGATOSE-1,6-BISPHOSPHATE ALDOLASE"/>
    <property type="match status" value="1"/>
</dbReference>
<evidence type="ECO:0000256" key="6">
    <source>
        <dbReference type="ARBA" id="ARBA00013779"/>
    </source>
</evidence>
<dbReference type="GeneID" id="93228987"/>
<dbReference type="SUPFAM" id="SSF51569">
    <property type="entry name" value="Aldolase"/>
    <property type="match status" value="1"/>
</dbReference>
<comment type="similarity">
    <text evidence="4">Belongs to the class II fructose-bisphosphate aldolase family.</text>
</comment>
<feature type="binding site" evidence="13">
    <location>
        <position position="213"/>
    </location>
    <ligand>
        <name>Zn(2+)</name>
        <dbReference type="ChEBI" id="CHEBI:29105"/>
        <label>1</label>
        <note>catalytic</note>
    </ligand>
</feature>
<gene>
    <name evidence="15" type="ORF">C7373_104243</name>
    <name evidence="14" type="ORF">IB211_01811c</name>
</gene>
<evidence type="ECO:0000256" key="5">
    <source>
        <dbReference type="ARBA" id="ARBA00013068"/>
    </source>
</evidence>
<name>A0A0S2W478_9FIRM</name>
<dbReference type="Pfam" id="PF01116">
    <property type="entry name" value="F_bP_aldolase"/>
    <property type="match status" value="1"/>
</dbReference>
<keyword evidence="16" id="KW-1185">Reference proteome</keyword>
<dbReference type="InterPro" id="IPR011289">
    <property type="entry name" value="Fruc_bis_ald_class-2"/>
</dbReference>
<dbReference type="PANTHER" id="PTHR30304:SF0">
    <property type="entry name" value="D-TAGATOSE-1,6-BISPHOSPHATE ALDOLASE SUBUNIT GATY-RELATED"/>
    <property type="match status" value="1"/>
</dbReference>
<reference evidence="15 17" key="3">
    <citation type="submission" date="2018-04" db="EMBL/GenBank/DDBJ databases">
        <title>Genomic Encyclopedia of Type Strains, Phase IV (KMG-IV): sequencing the most valuable type-strain genomes for metagenomic binning, comparative biology and taxonomic classification.</title>
        <authorList>
            <person name="Goeker M."/>
        </authorList>
    </citation>
    <scope>NUCLEOTIDE SEQUENCE [LARGE SCALE GENOMIC DNA]</scope>
    <source>
        <strain evidence="15 17">DSM 26588</strain>
    </source>
</reference>
<dbReference type="PIRSF" id="PIRSF001359">
    <property type="entry name" value="F_bP_aldolase_II"/>
    <property type="match status" value="1"/>
</dbReference>
<evidence type="ECO:0000256" key="2">
    <source>
        <dbReference type="ARBA" id="ARBA00002181"/>
    </source>
</evidence>
<reference evidence="16" key="2">
    <citation type="submission" date="2015-04" db="EMBL/GenBank/DDBJ databases">
        <title>A butyrogenic pathway from the amino acid lysine in a human gut commensal.</title>
        <authorList>
            <person name="de Vos W.M."/>
            <person name="Bui N.T.P."/>
            <person name="Plugge C.M."/>
            <person name="Ritari J."/>
        </authorList>
    </citation>
    <scope>NUCLEOTIDE SEQUENCE [LARGE SCALE GENOMIC DNA]</scope>
    <source>
        <strain evidence="16">AF211</strain>
    </source>
</reference>
<dbReference type="GO" id="GO:0030388">
    <property type="term" value="P:fructose 1,6-bisphosphate metabolic process"/>
    <property type="evidence" value="ECO:0007669"/>
    <property type="project" value="InterPro"/>
</dbReference>
<dbReference type="Proteomes" id="UP000064844">
    <property type="component" value="Chromosome"/>
</dbReference>
<dbReference type="EC" id="4.1.2.13" evidence="5"/>
<keyword evidence="7 13" id="KW-0479">Metal-binding</keyword>
<feature type="binding site" evidence="13">
    <location>
        <position position="104"/>
    </location>
    <ligand>
        <name>Zn(2+)</name>
        <dbReference type="ChEBI" id="CHEBI:29105"/>
        <label>2</label>
    </ligand>
</feature>
<feature type="active site" description="Proton donor" evidence="12">
    <location>
        <position position="82"/>
    </location>
</feature>
<feature type="binding site" evidence="13">
    <location>
        <position position="180"/>
    </location>
    <ligand>
        <name>Zn(2+)</name>
        <dbReference type="ChEBI" id="CHEBI:29105"/>
        <label>1</label>
        <note>catalytic</note>
    </ligand>
</feature>
<evidence type="ECO:0000256" key="12">
    <source>
        <dbReference type="PIRSR" id="PIRSR001359-1"/>
    </source>
</evidence>
<feature type="binding site" evidence="13">
    <location>
        <position position="83"/>
    </location>
    <ligand>
        <name>Zn(2+)</name>
        <dbReference type="ChEBI" id="CHEBI:29105"/>
        <label>1</label>
        <note>catalytic</note>
    </ligand>
</feature>
<evidence type="ECO:0000256" key="7">
    <source>
        <dbReference type="ARBA" id="ARBA00022723"/>
    </source>
</evidence>
<evidence type="ECO:0000256" key="13">
    <source>
        <dbReference type="PIRSR" id="PIRSR001359-3"/>
    </source>
</evidence>
<evidence type="ECO:0000313" key="15">
    <source>
        <dbReference type="EMBL" id="PVY58645.1"/>
    </source>
</evidence>
<keyword evidence="9" id="KW-0324">Glycolysis</keyword>
<dbReference type="EMBL" id="CP011307">
    <property type="protein sequence ID" value="ALP94202.1"/>
    <property type="molecule type" value="Genomic_DNA"/>
</dbReference>
<evidence type="ECO:0000256" key="9">
    <source>
        <dbReference type="ARBA" id="ARBA00023152"/>
    </source>
</evidence>
<dbReference type="eggNOG" id="COG0191">
    <property type="taxonomic scope" value="Bacteria"/>
</dbReference>
<dbReference type="STRING" id="1297617.IB211_01811c"/>
<evidence type="ECO:0000256" key="10">
    <source>
        <dbReference type="ARBA" id="ARBA00023239"/>
    </source>
</evidence>
<evidence type="ECO:0000313" key="14">
    <source>
        <dbReference type="EMBL" id="ALP94202.1"/>
    </source>
</evidence>